<name>A0AAD7WLM9_9TELE</name>
<feature type="region of interest" description="Disordered" evidence="1">
    <location>
        <begin position="133"/>
        <end position="173"/>
    </location>
</feature>
<comment type="caution">
    <text evidence="2">The sequence shown here is derived from an EMBL/GenBank/DDBJ whole genome shotgun (WGS) entry which is preliminary data.</text>
</comment>
<organism evidence="2 3">
    <name type="scientific">Aldrovandia affinis</name>
    <dbReference type="NCBI Taxonomy" id="143900"/>
    <lineage>
        <taxon>Eukaryota</taxon>
        <taxon>Metazoa</taxon>
        <taxon>Chordata</taxon>
        <taxon>Craniata</taxon>
        <taxon>Vertebrata</taxon>
        <taxon>Euteleostomi</taxon>
        <taxon>Actinopterygii</taxon>
        <taxon>Neopterygii</taxon>
        <taxon>Teleostei</taxon>
        <taxon>Notacanthiformes</taxon>
        <taxon>Halosauridae</taxon>
        <taxon>Aldrovandia</taxon>
    </lineage>
</organism>
<sequence>MLESKEKEQEPVALNLMPDPPPYQDDKNPFRAGQYPMNVQKGGVVELEGRVEFEPMIGKVKVVMKSGDSEAQCGGRASSKQGTEPILKSYTQLGEEARGVSSWCSELGEEAGLVGEGSGSVADRQDYARVEMREKKGERQDIPPVRLEAPCTSTPRNNMSSESEEERETTSVSRRRFICGELFIEGKKALRARKGNSLEELEETLHRRA</sequence>
<evidence type="ECO:0000313" key="2">
    <source>
        <dbReference type="EMBL" id="KAJ8401442.1"/>
    </source>
</evidence>
<protein>
    <submittedName>
        <fullName evidence="2">Uncharacterized protein</fullName>
    </submittedName>
</protein>
<reference evidence="2" key="1">
    <citation type="journal article" date="2023" name="Science">
        <title>Genome structures resolve the early diversification of teleost fishes.</title>
        <authorList>
            <person name="Parey E."/>
            <person name="Louis A."/>
            <person name="Montfort J."/>
            <person name="Bouchez O."/>
            <person name="Roques C."/>
            <person name="Iampietro C."/>
            <person name="Lluch J."/>
            <person name="Castinel A."/>
            <person name="Donnadieu C."/>
            <person name="Desvignes T."/>
            <person name="Floi Bucao C."/>
            <person name="Jouanno E."/>
            <person name="Wen M."/>
            <person name="Mejri S."/>
            <person name="Dirks R."/>
            <person name="Jansen H."/>
            <person name="Henkel C."/>
            <person name="Chen W.J."/>
            <person name="Zahm M."/>
            <person name="Cabau C."/>
            <person name="Klopp C."/>
            <person name="Thompson A.W."/>
            <person name="Robinson-Rechavi M."/>
            <person name="Braasch I."/>
            <person name="Lecointre G."/>
            <person name="Bobe J."/>
            <person name="Postlethwait J.H."/>
            <person name="Berthelot C."/>
            <person name="Roest Crollius H."/>
            <person name="Guiguen Y."/>
        </authorList>
    </citation>
    <scope>NUCLEOTIDE SEQUENCE</scope>
    <source>
        <strain evidence="2">NC1722</strain>
    </source>
</reference>
<dbReference type="AlphaFoldDB" id="A0AAD7WLM9"/>
<keyword evidence="3" id="KW-1185">Reference proteome</keyword>
<gene>
    <name evidence="2" type="ORF">AAFF_G00383610</name>
</gene>
<accession>A0AAD7WLM9</accession>
<evidence type="ECO:0000313" key="3">
    <source>
        <dbReference type="Proteomes" id="UP001221898"/>
    </source>
</evidence>
<feature type="region of interest" description="Disordered" evidence="1">
    <location>
        <begin position="1"/>
        <end position="34"/>
    </location>
</feature>
<dbReference type="Proteomes" id="UP001221898">
    <property type="component" value="Unassembled WGS sequence"/>
</dbReference>
<proteinExistence type="predicted"/>
<feature type="compositionally biased region" description="Basic and acidic residues" evidence="1">
    <location>
        <begin position="1"/>
        <end position="10"/>
    </location>
</feature>
<dbReference type="EMBL" id="JAINUG010000070">
    <property type="protein sequence ID" value="KAJ8401442.1"/>
    <property type="molecule type" value="Genomic_DNA"/>
</dbReference>
<evidence type="ECO:0000256" key="1">
    <source>
        <dbReference type="SAM" id="MobiDB-lite"/>
    </source>
</evidence>